<evidence type="ECO:0000256" key="8">
    <source>
        <dbReference type="ARBA" id="ARBA00022519"/>
    </source>
</evidence>
<evidence type="ECO:0000256" key="5">
    <source>
        <dbReference type="ARBA" id="ARBA00022090"/>
    </source>
</evidence>
<comment type="function">
    <text evidence="1">Involved in the TonB-dependent energy-dependent transport of various receptor-bound substrates.</text>
</comment>
<dbReference type="InterPro" id="IPR014170">
    <property type="entry name" value="TonB_ExbD_1"/>
</dbReference>
<proteinExistence type="inferred from homology"/>
<comment type="subunit">
    <text evidence="4">The accessory proteins ExbB and ExbD seem to form a complex with TonB.</text>
</comment>
<evidence type="ECO:0000256" key="2">
    <source>
        <dbReference type="ARBA" id="ARBA00004249"/>
    </source>
</evidence>
<evidence type="ECO:0000256" key="7">
    <source>
        <dbReference type="ARBA" id="ARBA00022475"/>
    </source>
</evidence>
<dbReference type="Proteomes" id="UP000307430">
    <property type="component" value="Unassembled WGS sequence"/>
</dbReference>
<keyword evidence="8" id="KW-0997">Cell inner membrane</keyword>
<dbReference type="RefSeq" id="WP_138363158.1">
    <property type="nucleotide sequence ID" value="NZ_VCHQ01000040.1"/>
</dbReference>
<dbReference type="PANTHER" id="PTHR30558:SF9">
    <property type="entry name" value="BIOPOLYMER TRANSPORT PROTEIN EXBD"/>
    <property type="match status" value="1"/>
</dbReference>
<keyword evidence="11 14" id="KW-1133">Transmembrane helix</keyword>
<keyword evidence="7" id="KW-1003">Cell membrane</keyword>
<evidence type="ECO:0000256" key="11">
    <source>
        <dbReference type="ARBA" id="ARBA00022989"/>
    </source>
</evidence>
<reference evidence="15 16" key="1">
    <citation type="submission" date="2019-05" db="EMBL/GenBank/DDBJ databases">
        <title>Genome sequence of Klebsiella sp strain TOUT106.</title>
        <authorList>
            <person name="Rahi P."/>
            <person name="Chaudhari D."/>
        </authorList>
    </citation>
    <scope>NUCLEOTIDE SEQUENCE [LARGE SCALE GENOMIC DNA]</scope>
    <source>
        <strain evidence="15 16">TOUT106</strain>
    </source>
</reference>
<accession>A0A5R9L9C9</accession>
<comment type="subcellular location">
    <subcellularLocation>
        <location evidence="2">Cell inner membrane</location>
        <topology evidence="2">Single-pass type II membrane protein</topology>
    </subcellularLocation>
    <subcellularLocation>
        <location evidence="13">Cell membrane</location>
        <topology evidence="13">Single-pass type II membrane protein</topology>
    </subcellularLocation>
</comment>
<keyword evidence="6 13" id="KW-0813">Transport</keyword>
<evidence type="ECO:0000313" key="16">
    <source>
        <dbReference type="Proteomes" id="UP000307430"/>
    </source>
</evidence>
<evidence type="ECO:0000256" key="13">
    <source>
        <dbReference type="RuleBase" id="RU003879"/>
    </source>
</evidence>
<keyword evidence="12 14" id="KW-0472">Membrane</keyword>
<evidence type="ECO:0000256" key="6">
    <source>
        <dbReference type="ARBA" id="ARBA00022448"/>
    </source>
</evidence>
<evidence type="ECO:0000256" key="1">
    <source>
        <dbReference type="ARBA" id="ARBA00003540"/>
    </source>
</evidence>
<organism evidence="15 16">
    <name type="scientific">Klebsiella indica</name>
    <dbReference type="NCBI Taxonomy" id="2582917"/>
    <lineage>
        <taxon>Bacteria</taxon>
        <taxon>Pseudomonadati</taxon>
        <taxon>Pseudomonadota</taxon>
        <taxon>Gammaproteobacteria</taxon>
        <taxon>Enterobacterales</taxon>
        <taxon>Enterobacteriaceae</taxon>
        <taxon>Klebsiella/Raoultella group</taxon>
        <taxon>Klebsiella</taxon>
    </lineage>
</organism>
<dbReference type="GO" id="GO:0015031">
    <property type="term" value="P:protein transport"/>
    <property type="evidence" value="ECO:0007669"/>
    <property type="project" value="UniProtKB-KW"/>
</dbReference>
<evidence type="ECO:0000256" key="10">
    <source>
        <dbReference type="ARBA" id="ARBA00022927"/>
    </source>
</evidence>
<dbReference type="GO" id="GO:0022857">
    <property type="term" value="F:transmembrane transporter activity"/>
    <property type="evidence" value="ECO:0007669"/>
    <property type="project" value="InterPro"/>
</dbReference>
<keyword evidence="16" id="KW-1185">Reference proteome</keyword>
<dbReference type="PANTHER" id="PTHR30558">
    <property type="entry name" value="EXBD MEMBRANE COMPONENT OF PMF-DRIVEN MACROMOLECULE IMPORT SYSTEM"/>
    <property type="match status" value="1"/>
</dbReference>
<dbReference type="NCBIfam" id="TIGR02803">
    <property type="entry name" value="ExbD_1"/>
    <property type="match status" value="1"/>
</dbReference>
<evidence type="ECO:0000256" key="12">
    <source>
        <dbReference type="ARBA" id="ARBA00023136"/>
    </source>
</evidence>
<sequence>MAFSSHSSGSDDDLNAMHDINVTPFIDVMLVLLIIFMVAAPLSTSSIPIDLPSTTAKSTTPPPKPLTVSVKQDDSLFINDTNVAPAQLGGQLDQITKGDKSTRIFLRADKDVAYEKLISVMDLLRDDGYTQVALVGLEATGGANKS</sequence>
<dbReference type="Gene3D" id="3.30.420.270">
    <property type="match status" value="1"/>
</dbReference>
<keyword evidence="10 13" id="KW-0653">Protein transport</keyword>
<evidence type="ECO:0000256" key="3">
    <source>
        <dbReference type="ARBA" id="ARBA00005811"/>
    </source>
</evidence>
<feature type="transmembrane region" description="Helical" evidence="14">
    <location>
        <begin position="20"/>
        <end position="42"/>
    </location>
</feature>
<evidence type="ECO:0000313" key="15">
    <source>
        <dbReference type="EMBL" id="TLV05000.1"/>
    </source>
</evidence>
<dbReference type="InterPro" id="IPR003400">
    <property type="entry name" value="ExbD"/>
</dbReference>
<keyword evidence="9 13" id="KW-0812">Transmembrane</keyword>
<evidence type="ECO:0000256" key="14">
    <source>
        <dbReference type="SAM" id="Phobius"/>
    </source>
</evidence>
<gene>
    <name evidence="15" type="primary">exbD</name>
    <name evidence="15" type="ORF">FE839_23585</name>
</gene>
<comment type="caution">
    <text evidence="15">The sequence shown here is derived from an EMBL/GenBank/DDBJ whole genome shotgun (WGS) entry which is preliminary data.</text>
</comment>
<dbReference type="Pfam" id="PF02472">
    <property type="entry name" value="ExbD"/>
    <property type="match status" value="1"/>
</dbReference>
<evidence type="ECO:0000256" key="9">
    <source>
        <dbReference type="ARBA" id="ARBA00022692"/>
    </source>
</evidence>
<name>A0A5R9L9C9_9ENTR</name>
<evidence type="ECO:0000256" key="4">
    <source>
        <dbReference type="ARBA" id="ARBA00011471"/>
    </source>
</evidence>
<dbReference type="AlphaFoldDB" id="A0A5R9L9C9"/>
<dbReference type="EMBL" id="VCHQ01000040">
    <property type="protein sequence ID" value="TLV05000.1"/>
    <property type="molecule type" value="Genomic_DNA"/>
</dbReference>
<comment type="similarity">
    <text evidence="3 13">Belongs to the ExbD/TolR family.</text>
</comment>
<protein>
    <recommendedName>
        <fullName evidence="5">Biopolymer transport protein ExbD</fullName>
    </recommendedName>
</protein>
<dbReference type="GO" id="GO:0005886">
    <property type="term" value="C:plasma membrane"/>
    <property type="evidence" value="ECO:0007669"/>
    <property type="project" value="UniProtKB-SubCell"/>
</dbReference>